<evidence type="ECO:0000313" key="3">
    <source>
        <dbReference type="Proteomes" id="UP000527616"/>
    </source>
</evidence>
<gene>
    <name evidence="2" type="ORF">GGQ54_000903</name>
</gene>
<organism evidence="2 3">
    <name type="scientific">Naumannella cuiyingiana</name>
    <dbReference type="NCBI Taxonomy" id="1347891"/>
    <lineage>
        <taxon>Bacteria</taxon>
        <taxon>Bacillati</taxon>
        <taxon>Actinomycetota</taxon>
        <taxon>Actinomycetes</taxon>
        <taxon>Propionibacteriales</taxon>
        <taxon>Propionibacteriaceae</taxon>
        <taxon>Naumannella</taxon>
    </lineage>
</organism>
<evidence type="ECO:0000259" key="1">
    <source>
        <dbReference type="Pfam" id="PF07811"/>
    </source>
</evidence>
<dbReference type="InterPro" id="IPR012495">
    <property type="entry name" value="TadE-like_dom"/>
</dbReference>
<dbReference type="Pfam" id="PF07811">
    <property type="entry name" value="TadE"/>
    <property type="match status" value="1"/>
</dbReference>
<accession>A0A7Z0D7J1</accession>
<reference evidence="2 3" key="1">
    <citation type="submission" date="2020-07" db="EMBL/GenBank/DDBJ databases">
        <title>Sequencing the genomes of 1000 actinobacteria strains.</title>
        <authorList>
            <person name="Klenk H.-P."/>
        </authorList>
    </citation>
    <scope>NUCLEOTIDE SEQUENCE [LARGE SCALE GENOMIC DNA]</scope>
    <source>
        <strain evidence="2 3">DSM 103164</strain>
    </source>
</reference>
<sequence>MRRDERGMSLSIEAVIIFPAILALIFLVIVSARYAMAQTTVESAAGSSARAASLARSAPQARSDAAAVATANLATAGLRCAETSVTTDVAGFAARAGTRAEVSVTVTCTLQSSDIGLPVGNVTVTRTGVAPIDRYRERR</sequence>
<name>A0A7Z0D7J1_9ACTN</name>
<protein>
    <submittedName>
        <fullName evidence="2">Flp pilus assembly protein TadG</fullName>
    </submittedName>
</protein>
<evidence type="ECO:0000313" key="2">
    <source>
        <dbReference type="EMBL" id="NYI70343.1"/>
    </source>
</evidence>
<comment type="caution">
    <text evidence="2">The sequence shown here is derived from an EMBL/GenBank/DDBJ whole genome shotgun (WGS) entry which is preliminary data.</text>
</comment>
<feature type="domain" description="TadE-like" evidence="1">
    <location>
        <begin position="10"/>
        <end position="50"/>
    </location>
</feature>
<dbReference type="AlphaFoldDB" id="A0A7Z0D7J1"/>
<dbReference type="Proteomes" id="UP000527616">
    <property type="component" value="Unassembled WGS sequence"/>
</dbReference>
<proteinExistence type="predicted"/>
<dbReference type="EMBL" id="JACBZS010000001">
    <property type="protein sequence ID" value="NYI70343.1"/>
    <property type="molecule type" value="Genomic_DNA"/>
</dbReference>
<keyword evidence="3" id="KW-1185">Reference proteome</keyword>
<dbReference type="RefSeq" id="WP_179444313.1">
    <property type="nucleotide sequence ID" value="NZ_JACBZS010000001.1"/>
</dbReference>